<accession>A0ACC0P3S1</accession>
<dbReference type="EMBL" id="CM046391">
    <property type="protein sequence ID" value="KAI8560302.1"/>
    <property type="molecule type" value="Genomic_DNA"/>
</dbReference>
<sequence length="749" mass="86687">MKDLEMVDVPAEMGVPGVDDIQPKPVIGMEFDSELAAYDFYNFYGGSMGFSIRKNNAAKSTSGEITSRTFVCSKEGHRKHDKRDYQTKNPRAETRTDCEALMAIKLIRQIGKYRVTDFVDTHNHPLVPSDLAHMLPSRRKISASQCVQIDLAHDSGIPLRSSYELIGKEAGGRECLGYLKVDQKNYLRTRRQNMLAFGEAGSILKYFQDQALQNPSFFHVVQLDCEEQITNIFWADSKMIIDYDHFGDVVTFDTTFKLNRENRPFAVFVGFNNHREVIVFGAALMYDETADSFIWFFETFLEAMSNKHPQTIFTDQDAAMAKAVSFVMPNVYHRLCTWHMMQNALKHMNSIFRGPGGVRQVLGRFLDEYKEEEEFVMAWNAMLDEYNLRSNTWLQRIFDLREKWARPYTRWAWSAGMKSTQLSESFNSDLKDYLRSDHNLVQFFTHFERLLDEKRYKEREAEYALSYKLPKIKVLVKMLIEVGKVYTKTIFEEFQEEYVDALELCIIDRLDHLQEPDCILYLIAVDRLRQVKRDRDGNLSCSCRLFEMRGVLCSHAIKVLKDAMNIMEIPSQYILKRWTRVARAEVVQDYRGRDIEADPKLEKNTRYKSLCSLFNKIASRASELKDTYEVSIEQGTKLLQTVEGMLQFHTSCETVGMGESKEKQGCADNENAIKPKGLKKRIVYDRRRRRIRSSVEKALAVTRQKRHSSQGVQVPPHMLQYLLSQCPQLPNSMPATWNAAAAACFAPSQ</sequence>
<evidence type="ECO:0000313" key="2">
    <source>
        <dbReference type="Proteomes" id="UP001062846"/>
    </source>
</evidence>
<gene>
    <name evidence="1" type="ORF">RHMOL_Rhmol04G0244900</name>
</gene>
<organism evidence="1 2">
    <name type="scientific">Rhododendron molle</name>
    <name type="common">Chinese azalea</name>
    <name type="synonym">Azalea mollis</name>
    <dbReference type="NCBI Taxonomy" id="49168"/>
    <lineage>
        <taxon>Eukaryota</taxon>
        <taxon>Viridiplantae</taxon>
        <taxon>Streptophyta</taxon>
        <taxon>Embryophyta</taxon>
        <taxon>Tracheophyta</taxon>
        <taxon>Spermatophyta</taxon>
        <taxon>Magnoliopsida</taxon>
        <taxon>eudicotyledons</taxon>
        <taxon>Gunneridae</taxon>
        <taxon>Pentapetalae</taxon>
        <taxon>asterids</taxon>
        <taxon>Ericales</taxon>
        <taxon>Ericaceae</taxon>
        <taxon>Ericoideae</taxon>
        <taxon>Rhodoreae</taxon>
        <taxon>Rhododendron</taxon>
    </lineage>
</organism>
<keyword evidence="2" id="KW-1185">Reference proteome</keyword>
<dbReference type="Proteomes" id="UP001062846">
    <property type="component" value="Chromosome 4"/>
</dbReference>
<protein>
    <submittedName>
        <fullName evidence="1">Uncharacterized protein</fullName>
    </submittedName>
</protein>
<reference evidence="1" key="1">
    <citation type="submission" date="2022-02" db="EMBL/GenBank/DDBJ databases">
        <title>Plant Genome Project.</title>
        <authorList>
            <person name="Zhang R.-G."/>
        </authorList>
    </citation>
    <scope>NUCLEOTIDE SEQUENCE</scope>
    <source>
        <strain evidence="1">AT1</strain>
    </source>
</reference>
<evidence type="ECO:0000313" key="1">
    <source>
        <dbReference type="EMBL" id="KAI8560302.1"/>
    </source>
</evidence>
<name>A0ACC0P3S1_RHOML</name>
<proteinExistence type="predicted"/>
<comment type="caution">
    <text evidence="1">The sequence shown here is derived from an EMBL/GenBank/DDBJ whole genome shotgun (WGS) entry which is preliminary data.</text>
</comment>